<keyword evidence="2" id="KW-1185">Reference proteome</keyword>
<reference evidence="1 2" key="1">
    <citation type="submission" date="2023-07" db="EMBL/GenBank/DDBJ databases">
        <title>Sequencing the genomes of 1000 actinobacteria strains.</title>
        <authorList>
            <person name="Klenk H.-P."/>
        </authorList>
    </citation>
    <scope>NUCLEOTIDE SEQUENCE [LARGE SCALE GENOMIC DNA]</scope>
    <source>
        <strain evidence="1 2">DSM 44388</strain>
    </source>
</reference>
<evidence type="ECO:0000313" key="1">
    <source>
        <dbReference type="EMBL" id="MDP9829001.1"/>
    </source>
</evidence>
<proteinExistence type="predicted"/>
<gene>
    <name evidence="1" type="ORF">J2S57_004750</name>
</gene>
<dbReference type="Proteomes" id="UP001235712">
    <property type="component" value="Unassembled WGS sequence"/>
</dbReference>
<organism evidence="1 2">
    <name type="scientific">Kineosporia succinea</name>
    <dbReference type="NCBI Taxonomy" id="84632"/>
    <lineage>
        <taxon>Bacteria</taxon>
        <taxon>Bacillati</taxon>
        <taxon>Actinomycetota</taxon>
        <taxon>Actinomycetes</taxon>
        <taxon>Kineosporiales</taxon>
        <taxon>Kineosporiaceae</taxon>
        <taxon>Kineosporia</taxon>
    </lineage>
</organism>
<dbReference type="EMBL" id="JAUSQZ010000001">
    <property type="protein sequence ID" value="MDP9829001.1"/>
    <property type="molecule type" value="Genomic_DNA"/>
</dbReference>
<comment type="caution">
    <text evidence="1">The sequence shown here is derived from an EMBL/GenBank/DDBJ whole genome shotgun (WGS) entry which is preliminary data.</text>
</comment>
<accession>A0ABT9P8H8</accession>
<name>A0ABT9P8H8_9ACTN</name>
<dbReference type="RefSeq" id="WP_307246776.1">
    <property type="nucleotide sequence ID" value="NZ_JAUSQZ010000001.1"/>
</dbReference>
<protein>
    <submittedName>
        <fullName evidence="1">Uncharacterized protein</fullName>
    </submittedName>
</protein>
<sequence>MDRIDSWLEDLFAPTRREHTITLLHEADPHSALATQRAALSEKLKVCETKLARYREALESGTDPDLVAAWTAQVIGERARLTVALERLVPTARPSRKDLHALLYQMSSLAECLRRADPHDRADLYLHLGLQLRYEPTKREVRALISPDPCSYESVRGASWGSGTRSVLSREFVLG</sequence>
<evidence type="ECO:0000313" key="2">
    <source>
        <dbReference type="Proteomes" id="UP001235712"/>
    </source>
</evidence>